<dbReference type="AlphaFoldDB" id="A0A382WEI2"/>
<name>A0A382WEI2_9ZZZZ</name>
<sequence length="278" mass="31798">RPKPIVDTTSGMALAPGSTATEPLYVNPEAVETDQDTGMIDAEEQQNIRKFARDTIVDKEGRGIKGEGHMYFDGEKGSIKDGGYAAGSQNLVLAGGNNIYDTINSMPSSIREKELEKVAFGLFGEGGKGSGFLGFGRNNKEEFLHYMNMDKKDHRAYYNTHEQRGAVKLSLHQQNYLTDYMMDNHLNRLIEKHPYLDNIARYPKEMQLFIMDNAFNMGPNWLGKFTKLEKHLKKWVEDGYKESHLKNVMREYKNSDHFKKKISKARALENYERLESIL</sequence>
<dbReference type="GO" id="GO:0042742">
    <property type="term" value="P:defense response to bacterium"/>
    <property type="evidence" value="ECO:0007669"/>
    <property type="project" value="UniProtKB-KW"/>
</dbReference>
<evidence type="ECO:0000256" key="3">
    <source>
        <dbReference type="SAM" id="MobiDB-lite"/>
    </source>
</evidence>
<proteinExistence type="predicted"/>
<keyword evidence="2" id="KW-0081">Bacteriolytic enzyme</keyword>
<evidence type="ECO:0008006" key="5">
    <source>
        <dbReference type="Google" id="ProtNLM"/>
    </source>
</evidence>
<dbReference type="EMBL" id="UINC01158784">
    <property type="protein sequence ID" value="SVD56508.1"/>
    <property type="molecule type" value="Genomic_DNA"/>
</dbReference>
<accession>A0A382WEI2</accession>
<organism evidence="4">
    <name type="scientific">marine metagenome</name>
    <dbReference type="NCBI Taxonomy" id="408172"/>
    <lineage>
        <taxon>unclassified sequences</taxon>
        <taxon>metagenomes</taxon>
        <taxon>ecological metagenomes</taxon>
    </lineage>
</organism>
<dbReference type="Gene3D" id="1.10.530.40">
    <property type="match status" value="1"/>
</dbReference>
<feature type="non-terminal residue" evidence="4">
    <location>
        <position position="1"/>
    </location>
</feature>
<dbReference type="GO" id="GO:0003796">
    <property type="term" value="F:lysozyme activity"/>
    <property type="evidence" value="ECO:0007669"/>
    <property type="project" value="InterPro"/>
</dbReference>
<evidence type="ECO:0000256" key="1">
    <source>
        <dbReference type="ARBA" id="ARBA00022529"/>
    </source>
</evidence>
<evidence type="ECO:0000256" key="2">
    <source>
        <dbReference type="ARBA" id="ARBA00022638"/>
    </source>
</evidence>
<evidence type="ECO:0000313" key="4">
    <source>
        <dbReference type="EMBL" id="SVD56508.1"/>
    </source>
</evidence>
<feature type="region of interest" description="Disordered" evidence="3">
    <location>
        <begin position="1"/>
        <end position="20"/>
    </location>
</feature>
<gene>
    <name evidence="4" type="ORF">METZ01_LOCUS409362</name>
</gene>
<dbReference type="GO" id="GO:0031640">
    <property type="term" value="P:killing of cells of another organism"/>
    <property type="evidence" value="ECO:0007669"/>
    <property type="project" value="UniProtKB-KW"/>
</dbReference>
<keyword evidence="1" id="KW-0929">Antimicrobial</keyword>
<protein>
    <recommendedName>
        <fullName evidence="5">Pesticin C-terminal domain-containing protein</fullName>
    </recommendedName>
</protein>
<dbReference type="InterPro" id="IPR023347">
    <property type="entry name" value="Lysozyme_dom_sf"/>
</dbReference>
<feature type="non-terminal residue" evidence="4">
    <location>
        <position position="278"/>
    </location>
</feature>
<reference evidence="4" key="1">
    <citation type="submission" date="2018-05" db="EMBL/GenBank/DDBJ databases">
        <authorList>
            <person name="Lanie J.A."/>
            <person name="Ng W.-L."/>
            <person name="Kazmierczak K.M."/>
            <person name="Andrzejewski T.M."/>
            <person name="Davidsen T.M."/>
            <person name="Wayne K.J."/>
            <person name="Tettelin H."/>
            <person name="Glass J.I."/>
            <person name="Rusch D."/>
            <person name="Podicherti R."/>
            <person name="Tsui H.-C.T."/>
            <person name="Winkler M.E."/>
        </authorList>
    </citation>
    <scope>NUCLEOTIDE SEQUENCE</scope>
</reference>